<name>A0A017H7K1_9FUSO</name>
<evidence type="ECO:0008006" key="3">
    <source>
        <dbReference type="Google" id="ProtNLM"/>
    </source>
</evidence>
<dbReference type="PATRIC" id="fig|1226633.4.peg.1276"/>
<dbReference type="RefSeq" id="WP_039121903.1">
    <property type="nucleotide sequence ID" value="NZ_AOJP01000003.1"/>
</dbReference>
<sequence length="102" mass="12490">MAGNKKKFSKGYLFLLLIFAYSMFGVIPQILKSQTKIEKIREEIKYLETKNQKERKEIEKYTKNIEELDNDYERERIARNRLQMIKPKEVIYRLNQRNQEEQ</sequence>
<evidence type="ECO:0000313" key="2">
    <source>
        <dbReference type="Proteomes" id="UP000031184"/>
    </source>
</evidence>
<dbReference type="EMBL" id="AUZI01000016">
    <property type="protein sequence ID" value="KID49048.1"/>
    <property type="molecule type" value="Genomic_DNA"/>
</dbReference>
<dbReference type="Pfam" id="PF04977">
    <property type="entry name" value="DivIC"/>
    <property type="match status" value="1"/>
</dbReference>
<dbReference type="Proteomes" id="UP000031184">
    <property type="component" value="Unassembled WGS sequence"/>
</dbReference>
<accession>A0A017H7K1</accession>
<gene>
    <name evidence="1" type="ORF">C095_06360</name>
</gene>
<comment type="caution">
    <text evidence="1">The sequence shown here is derived from an EMBL/GenBank/DDBJ whole genome shotgun (WGS) entry which is preliminary data.</text>
</comment>
<dbReference type="InterPro" id="IPR007060">
    <property type="entry name" value="FtsL/DivIC"/>
</dbReference>
<dbReference type="OrthoDB" id="88697at2"/>
<reference evidence="1 2" key="1">
    <citation type="submission" date="2013-08" db="EMBL/GenBank/DDBJ databases">
        <title>An opportunistic ruminal bacterium that causes liver abscesses in cattle.</title>
        <authorList>
            <person name="Benahmed F.H."/>
            <person name="Rasmussen M."/>
            <person name="Harbottle H."/>
            <person name="Soppet D."/>
            <person name="Nagaraja T.G."/>
            <person name="Davidson M."/>
        </authorList>
    </citation>
    <scope>NUCLEOTIDE SEQUENCE [LARGE SCALE GENOMIC DNA]</scope>
    <source>
        <strain evidence="1 2">B35</strain>
    </source>
</reference>
<dbReference type="AlphaFoldDB" id="A0A017H7K1"/>
<organism evidence="1 2">
    <name type="scientific">Fusobacterium necrophorum subsp. funduliforme B35</name>
    <dbReference type="NCBI Taxonomy" id="1226633"/>
    <lineage>
        <taxon>Bacteria</taxon>
        <taxon>Fusobacteriati</taxon>
        <taxon>Fusobacteriota</taxon>
        <taxon>Fusobacteriia</taxon>
        <taxon>Fusobacteriales</taxon>
        <taxon>Fusobacteriaceae</taxon>
        <taxon>Fusobacterium</taxon>
    </lineage>
</organism>
<evidence type="ECO:0000313" key="1">
    <source>
        <dbReference type="EMBL" id="KID49048.1"/>
    </source>
</evidence>
<protein>
    <recommendedName>
        <fullName evidence="3">Septum formation initiator</fullName>
    </recommendedName>
</protein>
<proteinExistence type="predicted"/>